<dbReference type="PANTHER" id="PTHR11695:SF294">
    <property type="entry name" value="RETICULON-4-INTERACTING PROTEIN 1, MITOCHONDRIAL"/>
    <property type="match status" value="1"/>
</dbReference>
<reference evidence="3 4" key="1">
    <citation type="submission" date="2017-05" db="EMBL/GenBank/DDBJ databases">
        <authorList>
            <person name="Song R."/>
            <person name="Chenine A.L."/>
            <person name="Ruprecht R.M."/>
        </authorList>
    </citation>
    <scope>NUCLEOTIDE SEQUENCE [LARGE SCALE GENOMIC DNA]</scope>
    <source>
        <strain evidence="3 4">CECT 8899</strain>
    </source>
</reference>
<dbReference type="Pfam" id="PF13602">
    <property type="entry name" value="ADH_zinc_N_2"/>
    <property type="match status" value="1"/>
</dbReference>
<dbReference type="SUPFAM" id="SSF50129">
    <property type="entry name" value="GroES-like"/>
    <property type="match status" value="1"/>
</dbReference>
<dbReference type="OrthoDB" id="5295340at2"/>
<dbReference type="PANTHER" id="PTHR11695">
    <property type="entry name" value="ALCOHOL DEHYDROGENASE RELATED"/>
    <property type="match status" value="1"/>
</dbReference>
<keyword evidence="3" id="KW-0012">Acyltransferase</keyword>
<dbReference type="InterPro" id="IPR013154">
    <property type="entry name" value="ADH-like_N"/>
</dbReference>
<dbReference type="CDD" id="cd05289">
    <property type="entry name" value="MDR_like_2"/>
    <property type="match status" value="1"/>
</dbReference>
<proteinExistence type="predicted"/>
<keyword evidence="3" id="KW-0808">Transferase</keyword>
<dbReference type="Gene3D" id="3.40.50.720">
    <property type="entry name" value="NAD(P)-binding Rossmann-like Domain"/>
    <property type="match status" value="1"/>
</dbReference>
<dbReference type="SMART" id="SM00829">
    <property type="entry name" value="PKS_ER"/>
    <property type="match status" value="1"/>
</dbReference>
<dbReference type="GO" id="GO:0016491">
    <property type="term" value="F:oxidoreductase activity"/>
    <property type="evidence" value="ECO:0007669"/>
    <property type="project" value="UniProtKB-KW"/>
</dbReference>
<dbReference type="InterPro" id="IPR002364">
    <property type="entry name" value="Quin_OxRdtase/zeta-crystal_CS"/>
</dbReference>
<keyword evidence="4" id="KW-1185">Reference proteome</keyword>
<dbReference type="InterPro" id="IPR050700">
    <property type="entry name" value="YIM1/Zinc_Alcohol_DH_Fams"/>
</dbReference>
<dbReference type="Gene3D" id="3.90.180.10">
    <property type="entry name" value="Medium-chain alcohol dehydrogenases, catalytic domain"/>
    <property type="match status" value="1"/>
</dbReference>
<dbReference type="EMBL" id="FXZK01000002">
    <property type="protein sequence ID" value="SMY07295.1"/>
    <property type="molecule type" value="Genomic_DNA"/>
</dbReference>
<name>A0A238LCZ8_9RHOB</name>
<dbReference type="InterPro" id="IPR011032">
    <property type="entry name" value="GroES-like_sf"/>
</dbReference>
<sequence length="307" mass="32122">MKAAVFDTYAGPVEIADVPPPVLEPDAVLIDVHAASINPIDNIVRAGHLKDMISLTFPHVLGYDVSGVITAVGDEVSGFDVGDEVFARVHQEDAGTLAEVARVKASALAQKPSVISHLEAATIPLTGLTAWQALVEKAGLQAGQKVLIHAGSGGVGTLAIQIAKSLGAFVATTVSARNAELVSSLGADLVIDYKSEDFTQIATDYDVVVDMLGGEVMQDSFKVLNKGGHLVSIKGQDTEGLADEYGVSFNSFFMEPNGSQLAHLAEMIEQGSLKPVIDSTFSLQDAARAYDKLADGHTVGKIGITVK</sequence>
<feature type="domain" description="Enoyl reductase (ER)" evidence="2">
    <location>
        <begin position="11"/>
        <end position="304"/>
    </location>
</feature>
<dbReference type="PROSITE" id="PS01162">
    <property type="entry name" value="QOR_ZETA_CRYSTAL"/>
    <property type="match status" value="1"/>
</dbReference>
<dbReference type="GO" id="GO:0008270">
    <property type="term" value="F:zinc ion binding"/>
    <property type="evidence" value="ECO:0007669"/>
    <property type="project" value="InterPro"/>
</dbReference>
<evidence type="ECO:0000259" key="2">
    <source>
        <dbReference type="SMART" id="SM00829"/>
    </source>
</evidence>
<keyword evidence="1" id="KW-0560">Oxidoreductase</keyword>
<evidence type="ECO:0000313" key="4">
    <source>
        <dbReference type="Proteomes" id="UP000201613"/>
    </source>
</evidence>
<dbReference type="Proteomes" id="UP000201613">
    <property type="component" value="Unassembled WGS sequence"/>
</dbReference>
<dbReference type="InterPro" id="IPR020843">
    <property type="entry name" value="ER"/>
</dbReference>
<accession>A0A238LCZ8</accession>
<dbReference type="EC" id="2.3.1.41" evidence="3"/>
<dbReference type="RefSeq" id="WP_093991508.1">
    <property type="nucleotide sequence ID" value="NZ_FXZK01000002.1"/>
</dbReference>
<dbReference type="AlphaFoldDB" id="A0A238LCZ8"/>
<dbReference type="SUPFAM" id="SSF51735">
    <property type="entry name" value="NAD(P)-binding Rossmann-fold domains"/>
    <property type="match status" value="1"/>
</dbReference>
<evidence type="ECO:0000256" key="1">
    <source>
        <dbReference type="ARBA" id="ARBA00023002"/>
    </source>
</evidence>
<organism evidence="3 4">
    <name type="scientific">Flavimaricola marinus</name>
    <dbReference type="NCBI Taxonomy" id="1819565"/>
    <lineage>
        <taxon>Bacteria</taxon>
        <taxon>Pseudomonadati</taxon>
        <taxon>Pseudomonadota</taxon>
        <taxon>Alphaproteobacteria</taxon>
        <taxon>Rhodobacterales</taxon>
        <taxon>Paracoccaceae</taxon>
        <taxon>Flavimaricola</taxon>
    </lineage>
</organism>
<dbReference type="GO" id="GO:0004315">
    <property type="term" value="F:3-oxoacyl-[acyl-carrier-protein] synthase activity"/>
    <property type="evidence" value="ECO:0007669"/>
    <property type="project" value="UniProtKB-EC"/>
</dbReference>
<dbReference type="InterPro" id="IPR036291">
    <property type="entry name" value="NAD(P)-bd_dom_sf"/>
</dbReference>
<gene>
    <name evidence="3" type="primary">ppsC_2</name>
    <name evidence="3" type="ORF">LOM8899_01428</name>
</gene>
<evidence type="ECO:0000313" key="3">
    <source>
        <dbReference type="EMBL" id="SMY07295.1"/>
    </source>
</evidence>
<dbReference type="Pfam" id="PF08240">
    <property type="entry name" value="ADH_N"/>
    <property type="match status" value="1"/>
</dbReference>
<protein>
    <submittedName>
        <fullName evidence="3">Phthiocerol synthesis polyketide synthase type I PpsC</fullName>
        <ecNumber evidence="3">2.3.1.41</ecNumber>
    </submittedName>
</protein>